<keyword evidence="3" id="KW-0949">S-adenosyl-L-methionine</keyword>
<protein>
    <recommendedName>
        <fullName evidence="4">SET domain-containing protein</fullName>
    </recommendedName>
</protein>
<accession>A0AAE0KNQ0</accession>
<sequence length="263" mass="29924">MSKENVAHARATNKELGVDAGLVVVAGRTRIGVYATRMYAADELIFEENPWARSGLCERDWNWHLIFGYLSCDAKQRSSHYPDIQSIFERWDPVVVDRERDSQDARWLTELSTMFGISRSTLWKLYNIVCSHCMQSVESGAYQKVDESWYVECSEAGYTKIQRGMYDVLGCVQHACYPNSDCYPSEVDSGKGQLSMYATRDIRKGEEICVSYVDSQILGQQRRDYLREVFAIACSCDKCEKDTDTPTQPHIDALSRLARSVGA</sequence>
<evidence type="ECO:0000256" key="2">
    <source>
        <dbReference type="ARBA" id="ARBA00022679"/>
    </source>
</evidence>
<evidence type="ECO:0000259" key="4">
    <source>
        <dbReference type="PROSITE" id="PS50280"/>
    </source>
</evidence>
<dbReference type="GO" id="GO:0042799">
    <property type="term" value="F:histone H4K20 methyltransferase activity"/>
    <property type="evidence" value="ECO:0007669"/>
    <property type="project" value="TreeGrafter"/>
</dbReference>
<proteinExistence type="predicted"/>
<feature type="domain" description="SET" evidence="4">
    <location>
        <begin position="12"/>
        <end position="213"/>
    </location>
</feature>
<reference evidence="5 6" key="1">
    <citation type="journal article" date="2015" name="Genome Biol. Evol.">
        <title>Comparative Genomics of a Bacterivorous Green Alga Reveals Evolutionary Causalities and Consequences of Phago-Mixotrophic Mode of Nutrition.</title>
        <authorList>
            <person name="Burns J.A."/>
            <person name="Paasch A."/>
            <person name="Narechania A."/>
            <person name="Kim E."/>
        </authorList>
    </citation>
    <scope>NUCLEOTIDE SEQUENCE [LARGE SCALE GENOMIC DNA]</scope>
    <source>
        <strain evidence="5 6">PLY_AMNH</strain>
    </source>
</reference>
<name>A0AAE0KNQ0_9CHLO</name>
<gene>
    <name evidence="5" type="ORF">CYMTET_35656</name>
</gene>
<keyword evidence="2" id="KW-0808">Transferase</keyword>
<keyword evidence="1" id="KW-0489">Methyltransferase</keyword>
<dbReference type="Pfam" id="PF00856">
    <property type="entry name" value="SET"/>
    <property type="match status" value="1"/>
</dbReference>
<dbReference type="Gene3D" id="2.170.270.10">
    <property type="entry name" value="SET domain"/>
    <property type="match status" value="1"/>
</dbReference>
<dbReference type="GO" id="GO:0045814">
    <property type="term" value="P:negative regulation of gene expression, epigenetic"/>
    <property type="evidence" value="ECO:0007669"/>
    <property type="project" value="TreeGrafter"/>
</dbReference>
<dbReference type="SUPFAM" id="SSF82199">
    <property type="entry name" value="SET domain"/>
    <property type="match status" value="1"/>
</dbReference>
<evidence type="ECO:0000256" key="3">
    <source>
        <dbReference type="ARBA" id="ARBA00022691"/>
    </source>
</evidence>
<dbReference type="PANTHER" id="PTHR46402">
    <property type="entry name" value="SET AND MYND DOMAIN-CONTAINING PROTEIN 5"/>
    <property type="match status" value="1"/>
</dbReference>
<keyword evidence="6" id="KW-1185">Reference proteome</keyword>
<dbReference type="InterPro" id="IPR046341">
    <property type="entry name" value="SET_dom_sf"/>
</dbReference>
<evidence type="ECO:0000313" key="5">
    <source>
        <dbReference type="EMBL" id="KAK3255183.1"/>
    </source>
</evidence>
<evidence type="ECO:0000256" key="1">
    <source>
        <dbReference type="ARBA" id="ARBA00022603"/>
    </source>
</evidence>
<comment type="caution">
    <text evidence="5">The sequence shown here is derived from an EMBL/GenBank/DDBJ whole genome shotgun (WGS) entry which is preliminary data.</text>
</comment>
<dbReference type="InterPro" id="IPR001214">
    <property type="entry name" value="SET_dom"/>
</dbReference>
<evidence type="ECO:0000313" key="6">
    <source>
        <dbReference type="Proteomes" id="UP001190700"/>
    </source>
</evidence>
<dbReference type="EMBL" id="LGRX02022860">
    <property type="protein sequence ID" value="KAK3255183.1"/>
    <property type="molecule type" value="Genomic_DNA"/>
</dbReference>
<dbReference type="PROSITE" id="PS50280">
    <property type="entry name" value="SET"/>
    <property type="match status" value="1"/>
</dbReference>
<dbReference type="AlphaFoldDB" id="A0AAE0KNQ0"/>
<dbReference type="Proteomes" id="UP001190700">
    <property type="component" value="Unassembled WGS sequence"/>
</dbReference>
<dbReference type="GO" id="GO:0032259">
    <property type="term" value="P:methylation"/>
    <property type="evidence" value="ECO:0007669"/>
    <property type="project" value="UniProtKB-KW"/>
</dbReference>
<dbReference type="PANTHER" id="PTHR46402:SF2">
    <property type="entry name" value="HISTONE-LYSINE N-TRIMETHYLTRANSFERASE SMYD5"/>
    <property type="match status" value="1"/>
</dbReference>
<organism evidence="5 6">
    <name type="scientific">Cymbomonas tetramitiformis</name>
    <dbReference type="NCBI Taxonomy" id="36881"/>
    <lineage>
        <taxon>Eukaryota</taxon>
        <taxon>Viridiplantae</taxon>
        <taxon>Chlorophyta</taxon>
        <taxon>Pyramimonadophyceae</taxon>
        <taxon>Pyramimonadales</taxon>
        <taxon>Pyramimonadaceae</taxon>
        <taxon>Cymbomonas</taxon>
    </lineage>
</organism>
<dbReference type="CDD" id="cd20071">
    <property type="entry name" value="SET_SMYD"/>
    <property type="match status" value="1"/>
</dbReference>